<dbReference type="AlphaFoldDB" id="A0A218XZV4"/>
<organism evidence="6 8">
    <name type="scientific">Punica granatum</name>
    <name type="common">Pomegranate</name>
    <dbReference type="NCBI Taxonomy" id="22663"/>
    <lineage>
        <taxon>Eukaryota</taxon>
        <taxon>Viridiplantae</taxon>
        <taxon>Streptophyta</taxon>
        <taxon>Embryophyta</taxon>
        <taxon>Tracheophyta</taxon>
        <taxon>Spermatophyta</taxon>
        <taxon>Magnoliopsida</taxon>
        <taxon>eudicotyledons</taxon>
        <taxon>Gunneridae</taxon>
        <taxon>Pentapetalae</taxon>
        <taxon>rosids</taxon>
        <taxon>malvids</taxon>
        <taxon>Myrtales</taxon>
        <taxon>Lythraceae</taxon>
        <taxon>Punica</taxon>
    </lineage>
</organism>
<evidence type="ECO:0000256" key="2">
    <source>
        <dbReference type="ARBA" id="ARBA00022723"/>
    </source>
</evidence>
<keyword evidence="9" id="KW-1185">Reference proteome</keyword>
<dbReference type="EMBL" id="PGOL01000270">
    <property type="protein sequence ID" value="PKI73567.1"/>
    <property type="molecule type" value="Genomic_DNA"/>
</dbReference>
<reference evidence="6" key="2">
    <citation type="submission" date="2017-06" db="EMBL/GenBank/DDBJ databases">
        <title>The pomegranate genome and the genomics of punicalagin biosynthesis.</title>
        <authorList>
            <person name="Xu C."/>
        </authorList>
    </citation>
    <scope>NUCLEOTIDE SEQUENCE [LARGE SCALE GENOMIC DNA]</scope>
    <source>
        <tissue evidence="6">Fresh leaf</tissue>
    </source>
</reference>
<dbReference type="InterPro" id="IPR044585">
    <property type="entry name" value="FLZ10/11"/>
</dbReference>
<keyword evidence="2" id="KW-0479">Metal-binding</keyword>
<keyword evidence="3" id="KW-0863">Zinc-finger</keyword>
<evidence type="ECO:0000259" key="5">
    <source>
        <dbReference type="PROSITE" id="PS51795"/>
    </source>
</evidence>
<evidence type="ECO:0000256" key="4">
    <source>
        <dbReference type="PROSITE-ProRule" id="PRU01131"/>
    </source>
</evidence>
<comment type="caution">
    <text evidence="6">The sequence shown here is derived from an EMBL/GenBank/DDBJ whole genome shotgun (WGS) entry which is preliminary data.</text>
</comment>
<dbReference type="EMBL" id="MTKT01000546">
    <property type="protein sequence ID" value="OWM90635.1"/>
    <property type="molecule type" value="Genomic_DNA"/>
</dbReference>
<evidence type="ECO:0000256" key="3">
    <source>
        <dbReference type="ARBA" id="ARBA00022771"/>
    </source>
</evidence>
<dbReference type="Proteomes" id="UP000233551">
    <property type="component" value="Unassembled WGS sequence"/>
</dbReference>
<dbReference type="STRING" id="22663.A0A218XZV4"/>
<feature type="domain" description="FLZ-type" evidence="5">
    <location>
        <begin position="319"/>
        <end position="363"/>
    </location>
</feature>
<feature type="zinc finger region" description="FLZ-type" evidence="4">
    <location>
        <begin position="319"/>
        <end position="363"/>
    </location>
</feature>
<evidence type="ECO:0000313" key="9">
    <source>
        <dbReference type="Proteomes" id="UP000233551"/>
    </source>
</evidence>
<dbReference type="OrthoDB" id="685855at2759"/>
<gene>
    <name evidence="6" type="ORF">CDL15_Pgr011544</name>
    <name evidence="7" type="ORF">CRG98_006015</name>
</gene>
<evidence type="ECO:0000313" key="7">
    <source>
        <dbReference type="EMBL" id="PKI73567.1"/>
    </source>
</evidence>
<dbReference type="PANTHER" id="PTHR46868">
    <property type="entry name" value="FCS-LIKE ZINC FINGER 11"/>
    <property type="match status" value="1"/>
</dbReference>
<evidence type="ECO:0000256" key="1">
    <source>
        <dbReference type="ARBA" id="ARBA00009374"/>
    </source>
</evidence>
<reference evidence="8" key="1">
    <citation type="journal article" date="2017" name="Plant J.">
        <title>The pomegranate (Punica granatum L.) genome and the genomics of punicalagin biosynthesis.</title>
        <authorList>
            <person name="Qin G."/>
            <person name="Xu C."/>
            <person name="Ming R."/>
            <person name="Tang H."/>
            <person name="Guyot R."/>
            <person name="Kramer E.M."/>
            <person name="Hu Y."/>
            <person name="Yi X."/>
            <person name="Qi Y."/>
            <person name="Xu X."/>
            <person name="Gao Z."/>
            <person name="Pan H."/>
            <person name="Jian J."/>
            <person name="Tian Y."/>
            <person name="Yue Z."/>
            <person name="Xu Y."/>
        </authorList>
    </citation>
    <scope>NUCLEOTIDE SEQUENCE [LARGE SCALE GENOMIC DNA]</scope>
    <source>
        <strain evidence="8">cv. Dabenzi</strain>
    </source>
</reference>
<dbReference type="GO" id="GO:0008270">
    <property type="term" value="F:zinc ion binding"/>
    <property type="evidence" value="ECO:0007669"/>
    <property type="project" value="UniProtKB-KW"/>
</dbReference>
<accession>A0A218XZV4</accession>
<evidence type="ECO:0000313" key="6">
    <source>
        <dbReference type="EMBL" id="OWM90635.1"/>
    </source>
</evidence>
<sequence length="382" mass="42148">MLKKRTGLMQKDQQMCPITVYGSSAFGHAHKKSSVFSLPRLFVGLNPKSLPDYYDYSADSPTSPLDFRVFSNPIRSPRSPREKIWDCDKVGLSIIDSLGDNGQRFSRGKVLEPSDVKNIILGPQLSITGPNFGNNSRSFGSLDEGGKFFPPRRTFGWSNGKHLLNSPKVDTHFQSYVDPRSLPKNFAFPHTNSKSPLRKGSSNVVFEIGDSLTDSKSSIKPRPCSVNSTQSALESPKLDSFSCTFPSSVSEMELSEDYTCVTVHGPNPKTTHIYADFILECESGDSSYGSLPSKKGQSDVVLPPVNKNLDTSAPYPSKDFLSFCNMCKKALAAGKDIYIYRGERAFCSLECRSRAIVIDEEEDDLLVPGNSLEFSEADILET</sequence>
<dbReference type="Pfam" id="PF04570">
    <property type="entry name" value="zf-FLZ"/>
    <property type="match status" value="1"/>
</dbReference>
<name>A0A218XZV4_PUNGR</name>
<dbReference type="GeneID" id="116192929"/>
<proteinExistence type="inferred from homology"/>
<evidence type="ECO:0000313" key="8">
    <source>
        <dbReference type="Proteomes" id="UP000197138"/>
    </source>
</evidence>
<keyword evidence="3" id="KW-0862">Zinc</keyword>
<dbReference type="Proteomes" id="UP000197138">
    <property type="component" value="Unassembled WGS sequence"/>
</dbReference>
<dbReference type="InterPro" id="IPR007650">
    <property type="entry name" value="Zf-FLZ_dom"/>
</dbReference>
<dbReference type="PANTHER" id="PTHR46868:SF3">
    <property type="entry name" value="FCS-LIKE ZINC FINGER 11"/>
    <property type="match status" value="1"/>
</dbReference>
<reference evidence="7 9" key="3">
    <citation type="submission" date="2017-11" db="EMBL/GenBank/DDBJ databases">
        <title>De-novo sequencing of pomegranate (Punica granatum L.) genome.</title>
        <authorList>
            <person name="Akparov Z."/>
            <person name="Amiraslanov A."/>
            <person name="Hajiyeva S."/>
            <person name="Abbasov M."/>
            <person name="Kaur K."/>
            <person name="Hamwieh A."/>
            <person name="Solovyev V."/>
            <person name="Salamov A."/>
            <person name="Braich B."/>
            <person name="Kosarev P."/>
            <person name="Mahmoud A."/>
            <person name="Hajiyev E."/>
            <person name="Babayeva S."/>
            <person name="Izzatullayeva V."/>
            <person name="Mammadov A."/>
            <person name="Mammadov A."/>
            <person name="Sharifova S."/>
            <person name="Ojaghi J."/>
            <person name="Eynullazada K."/>
            <person name="Bayramov B."/>
            <person name="Abdulazimova A."/>
            <person name="Shahmuradov I."/>
        </authorList>
    </citation>
    <scope>NUCLEOTIDE SEQUENCE [LARGE SCALE GENOMIC DNA]</scope>
    <source>
        <strain evidence="7">AG2017</strain>
        <strain evidence="9">cv. AG2017</strain>
        <tissue evidence="7">Leaf</tissue>
    </source>
</reference>
<dbReference type="PROSITE" id="PS51795">
    <property type="entry name" value="ZF_FLZ"/>
    <property type="match status" value="1"/>
</dbReference>
<comment type="similarity">
    <text evidence="1">Belongs to the FLZ family.</text>
</comment>
<protein>
    <recommendedName>
        <fullName evidence="5">FLZ-type domain-containing protein</fullName>
    </recommendedName>
</protein>